<keyword evidence="3" id="KW-0547">Nucleotide-binding</keyword>
<feature type="domain" description="AMP-dependent synthetase/ligase" evidence="5">
    <location>
        <begin position="31"/>
        <end position="400"/>
    </location>
</feature>
<dbReference type="FunFam" id="3.40.50.12780:FF:000003">
    <property type="entry name" value="Long-chain-fatty-acid--CoA ligase FadD"/>
    <property type="match status" value="1"/>
</dbReference>
<name>A0A0K8WMR0_ACAKO</name>
<dbReference type="SUPFAM" id="SSF56801">
    <property type="entry name" value="Acetyl-CoA synthetase-like"/>
    <property type="match status" value="1"/>
</dbReference>
<dbReference type="GO" id="GO:0016405">
    <property type="term" value="F:CoA-ligase activity"/>
    <property type="evidence" value="ECO:0007669"/>
    <property type="project" value="TreeGrafter"/>
</dbReference>
<dbReference type="InterPro" id="IPR000873">
    <property type="entry name" value="AMP-dep_synth/lig_dom"/>
</dbReference>
<reference evidence="7" key="1">
    <citation type="submission" date="2015-07" db="EMBL/GenBank/DDBJ databases">
        <title>MeaNS - Measles Nucleotide Surveillance Program.</title>
        <authorList>
            <person name="Tran T."/>
            <person name="Druce J."/>
        </authorList>
    </citation>
    <scope>NUCLEOTIDE SEQUENCE</scope>
</reference>
<sequence length="542" mass="58813">METPPTEFIFRSKLPDISIPTHLPLHSYVFENLSQVKDRPCLINGDTGETFTYANVELTARRVAAGLAKIGIRQGDVIMLVLRNCPEFALAFLGASFAGAAVTTANPLFTPAELTKQAAASKSKLIITQTAFVEKIKDFAHTHGISLMCIDSTFPEKEDISHFSLLTQSDEADMPAIKISPNDIVALPYSSGTSGVPKGVMLTHKNLVTTVAQLVDGENPNQYTSSDDVHICVLPMFHIYALNSILLCSIRAGAAILTMSKYDITTLLKMIETYKVTMASFVPPILLSIVKSEEVDRYDLSSIRVIVTGAAPVSVELVRALKAKLPQAILGQGYGMTEGGPLAISLSFAKEPEEMKSGACGTVIRNAEMKIVDIDTGASLPRNRAGEICIRGDQVMKGYLNDPEATKTTIDEEGWLHTGDIGYVDDEAQVFVVDRLKEIIKYKGFQVAPAELEALLISHPLISDAAVVPMTDEGAGELPVAFVVRSNGSKISEDDIKHFVSQQVVYYKRIHKVVFTDTIPKAASGKILRKDLKARLASDLGN</sequence>
<dbReference type="Pfam" id="PF13193">
    <property type="entry name" value="AMP-binding_C"/>
    <property type="match status" value="1"/>
</dbReference>
<dbReference type="Pfam" id="PF00501">
    <property type="entry name" value="AMP-binding"/>
    <property type="match status" value="1"/>
</dbReference>
<dbReference type="FunFam" id="3.30.300.30:FF:000007">
    <property type="entry name" value="4-coumarate--CoA ligase 2"/>
    <property type="match status" value="1"/>
</dbReference>
<protein>
    <submittedName>
        <fullName evidence="7">p-coumarate:CoA ligase 4</fullName>
    </submittedName>
</protein>
<evidence type="ECO:0000256" key="4">
    <source>
        <dbReference type="ARBA" id="ARBA00022840"/>
    </source>
</evidence>
<proteinExistence type="inferred from homology"/>
<keyword evidence="2 7" id="KW-0436">Ligase</keyword>
<evidence type="ECO:0000256" key="1">
    <source>
        <dbReference type="ARBA" id="ARBA00006432"/>
    </source>
</evidence>
<evidence type="ECO:0000259" key="6">
    <source>
        <dbReference type="Pfam" id="PF13193"/>
    </source>
</evidence>
<evidence type="ECO:0000256" key="3">
    <source>
        <dbReference type="ARBA" id="ARBA00022741"/>
    </source>
</evidence>
<evidence type="ECO:0000313" key="7">
    <source>
        <dbReference type="EMBL" id="JAI52325.1"/>
    </source>
</evidence>
<dbReference type="AlphaFoldDB" id="A0A0K8WMR0"/>
<organism evidence="7">
    <name type="scientific">Acacia koa</name>
    <name type="common">Koa tree</name>
    <dbReference type="NCBI Taxonomy" id="468172"/>
    <lineage>
        <taxon>Eukaryota</taxon>
        <taxon>Viridiplantae</taxon>
        <taxon>Streptophyta</taxon>
        <taxon>Embryophyta</taxon>
        <taxon>Tracheophyta</taxon>
        <taxon>Spermatophyta</taxon>
        <taxon>Magnoliopsida</taxon>
        <taxon>eudicotyledons</taxon>
        <taxon>Gunneridae</taxon>
        <taxon>Pentapetalae</taxon>
        <taxon>rosids</taxon>
        <taxon>fabids</taxon>
        <taxon>Fabales</taxon>
        <taxon>Fabaceae</taxon>
        <taxon>Caesalpinioideae</taxon>
        <taxon>mimosoid clade</taxon>
        <taxon>Acacieae</taxon>
        <taxon>Acacia</taxon>
    </lineage>
</organism>
<dbReference type="PROSITE" id="PS00455">
    <property type="entry name" value="AMP_BINDING"/>
    <property type="match status" value="1"/>
</dbReference>
<dbReference type="PANTHER" id="PTHR24096:SF405">
    <property type="entry name" value="4-COUMARATE:COA LIGASE-LIKE PROTEIN"/>
    <property type="match status" value="1"/>
</dbReference>
<dbReference type="CDD" id="cd05904">
    <property type="entry name" value="4CL"/>
    <property type="match status" value="1"/>
</dbReference>
<dbReference type="EMBL" id="GBYE01081059">
    <property type="protein sequence ID" value="JAI52325.1"/>
    <property type="molecule type" value="Transcribed_RNA"/>
</dbReference>
<dbReference type="Gene3D" id="3.30.300.30">
    <property type="match status" value="1"/>
</dbReference>
<accession>A0A0K8WMR0</accession>
<dbReference type="GO" id="GO:0005524">
    <property type="term" value="F:ATP binding"/>
    <property type="evidence" value="ECO:0007669"/>
    <property type="project" value="UniProtKB-KW"/>
</dbReference>
<dbReference type="InterPro" id="IPR025110">
    <property type="entry name" value="AMP-bd_C"/>
</dbReference>
<dbReference type="Gene3D" id="3.40.50.12780">
    <property type="entry name" value="N-terminal domain of ligase-like"/>
    <property type="match status" value="1"/>
</dbReference>
<dbReference type="PANTHER" id="PTHR24096">
    <property type="entry name" value="LONG-CHAIN-FATTY-ACID--COA LIGASE"/>
    <property type="match status" value="1"/>
</dbReference>
<evidence type="ECO:0000256" key="2">
    <source>
        <dbReference type="ARBA" id="ARBA00022598"/>
    </source>
</evidence>
<feature type="domain" description="AMP-binding enzyme C-terminal" evidence="6">
    <location>
        <begin position="451"/>
        <end position="526"/>
    </location>
</feature>
<dbReference type="InterPro" id="IPR042099">
    <property type="entry name" value="ANL_N_sf"/>
</dbReference>
<dbReference type="InterPro" id="IPR045851">
    <property type="entry name" value="AMP-bd_C_sf"/>
</dbReference>
<gene>
    <name evidence="7" type="primary">4cl4</name>
</gene>
<keyword evidence="4" id="KW-0067">ATP-binding</keyword>
<comment type="similarity">
    <text evidence="1">Belongs to the ATP-dependent AMP-binding enzyme family.</text>
</comment>
<dbReference type="InterPro" id="IPR020845">
    <property type="entry name" value="AMP-binding_CS"/>
</dbReference>
<evidence type="ECO:0000259" key="5">
    <source>
        <dbReference type="Pfam" id="PF00501"/>
    </source>
</evidence>